<evidence type="ECO:0000313" key="1">
    <source>
        <dbReference type="EMBL" id="TDW25983.1"/>
    </source>
</evidence>
<dbReference type="Proteomes" id="UP000294743">
    <property type="component" value="Unassembled WGS sequence"/>
</dbReference>
<proteinExistence type="predicted"/>
<comment type="caution">
    <text evidence="1">The sequence shown here is derived from an EMBL/GenBank/DDBJ whole genome shotgun (WGS) entry which is preliminary data.</text>
</comment>
<dbReference type="EMBL" id="SODD01000002">
    <property type="protein sequence ID" value="TDW25983.1"/>
    <property type="molecule type" value="Genomic_DNA"/>
</dbReference>
<dbReference type="RefSeq" id="WP_134167497.1">
    <property type="nucleotide sequence ID" value="NZ_SODD01000002.1"/>
</dbReference>
<evidence type="ECO:0000313" key="2">
    <source>
        <dbReference type="Proteomes" id="UP000294743"/>
    </source>
</evidence>
<organism evidence="1 2">
    <name type="scientific">Breznakia blatticola</name>
    <dbReference type="NCBI Taxonomy" id="1754012"/>
    <lineage>
        <taxon>Bacteria</taxon>
        <taxon>Bacillati</taxon>
        <taxon>Bacillota</taxon>
        <taxon>Erysipelotrichia</taxon>
        <taxon>Erysipelotrichales</taxon>
        <taxon>Erysipelotrichaceae</taxon>
        <taxon>Breznakia</taxon>
    </lineage>
</organism>
<reference evidence="1 2" key="1">
    <citation type="submission" date="2019-03" db="EMBL/GenBank/DDBJ databases">
        <title>Genomic Encyclopedia of Type Strains, Phase IV (KMG-IV): sequencing the most valuable type-strain genomes for metagenomic binning, comparative biology and taxonomic classification.</title>
        <authorList>
            <person name="Goeker M."/>
        </authorList>
    </citation>
    <scope>NUCLEOTIDE SEQUENCE [LARGE SCALE GENOMIC DNA]</scope>
    <source>
        <strain evidence="1 2">DSM 28867</strain>
    </source>
</reference>
<gene>
    <name evidence="1" type="ORF">EDD63_1024</name>
</gene>
<accession>A0A4R8A5R5</accession>
<name>A0A4R8A5R5_9FIRM</name>
<sequence length="148" mass="16709">MTNPELKREIKEAKDAGNRALTSLESALKQLESASSWGLFDMLGGGLISGMMKHSRFDDASEYMEQAKYELQCFQKELLDLSIPEDFGIHIGSFLTFADFFFDGIIADWMVQSKISDARLQVEQAIEKIQVIMQDLDAWDSKVGEEVC</sequence>
<dbReference type="OrthoDB" id="3540923at2"/>
<protein>
    <submittedName>
        <fullName evidence="1">Uncharacterized protein</fullName>
    </submittedName>
</protein>
<dbReference type="AlphaFoldDB" id="A0A4R8A5R5"/>
<keyword evidence="2" id="KW-1185">Reference proteome</keyword>